<comment type="caution">
    <text evidence="1">The sequence shown here is derived from an EMBL/GenBank/DDBJ whole genome shotgun (WGS) entry which is preliminary data.</text>
</comment>
<evidence type="ECO:0000313" key="1">
    <source>
        <dbReference type="EMBL" id="OGD69657.1"/>
    </source>
</evidence>
<dbReference type="AlphaFoldDB" id="A0A1F5EQH7"/>
<protein>
    <submittedName>
        <fullName evidence="1">Uncharacterized protein</fullName>
    </submittedName>
</protein>
<reference evidence="1 2" key="1">
    <citation type="journal article" date="2016" name="Nat. Commun.">
        <title>Thousands of microbial genomes shed light on interconnected biogeochemical processes in an aquifer system.</title>
        <authorList>
            <person name="Anantharaman K."/>
            <person name="Brown C.T."/>
            <person name="Hug L.A."/>
            <person name="Sharon I."/>
            <person name="Castelle C.J."/>
            <person name="Probst A.J."/>
            <person name="Thomas B.C."/>
            <person name="Singh A."/>
            <person name="Wilkins M.J."/>
            <person name="Karaoz U."/>
            <person name="Brodie E.L."/>
            <person name="Williams K.H."/>
            <person name="Hubbard S.S."/>
            <person name="Banfield J.F."/>
        </authorList>
    </citation>
    <scope>NUCLEOTIDE SEQUENCE [LARGE SCALE GENOMIC DNA]</scope>
</reference>
<organism evidence="1 2">
    <name type="scientific">Candidatus Campbellbacteria bacterium RIFCSPLOWO2_02_FULL_35_11</name>
    <dbReference type="NCBI Taxonomy" id="1797581"/>
    <lineage>
        <taxon>Bacteria</taxon>
        <taxon>Candidatus Campbelliibacteriota</taxon>
    </lineage>
</organism>
<proteinExistence type="predicted"/>
<gene>
    <name evidence="1" type="ORF">A3I18_00865</name>
</gene>
<dbReference type="Proteomes" id="UP000186545">
    <property type="component" value="Unassembled WGS sequence"/>
</dbReference>
<sequence>MQQIARQRKEKRRLPKKKKKRIPFRVLVCGTRGNAISLTVPQSGDPTMVIYEKVARIFEKMVEQETETDNMKSMEEMDGFLRFIEATDFKPVSQDETDWN</sequence>
<evidence type="ECO:0000313" key="2">
    <source>
        <dbReference type="Proteomes" id="UP000186545"/>
    </source>
</evidence>
<accession>A0A1F5EQH7</accession>
<dbReference type="EMBL" id="MFAD01000042">
    <property type="protein sequence ID" value="OGD69657.1"/>
    <property type="molecule type" value="Genomic_DNA"/>
</dbReference>
<name>A0A1F5EQH7_9BACT</name>